<dbReference type="Proteomes" id="UP000441586">
    <property type="component" value="Unassembled WGS sequence"/>
</dbReference>
<dbReference type="AlphaFoldDB" id="A0A6A4R8R9"/>
<reference evidence="1 2" key="1">
    <citation type="submission" date="2019-12" db="EMBL/GenBank/DDBJ databases">
        <authorList>
            <person name="Zhang Y.-J."/>
        </authorList>
    </citation>
    <scope>NUCLEOTIDE SEQUENCE [LARGE SCALE GENOMIC DNA]</scope>
    <source>
        <strain evidence="1 2">H18S-6</strain>
    </source>
</reference>
<gene>
    <name evidence="1" type="ORF">GP644_15165</name>
</gene>
<dbReference type="InterPro" id="IPR045516">
    <property type="entry name" value="DUF6477"/>
</dbReference>
<dbReference type="Pfam" id="PF20083">
    <property type="entry name" value="DUF6477"/>
    <property type="match status" value="1"/>
</dbReference>
<sequence>MIEKEQKLDHQRCNNDPGYSIAHHINVLIALMGEAHLTPHAPHLQMTQQKVAATVAGRRHETSQIVA</sequence>
<name>A0A6A4R8R9_9RHOB</name>
<evidence type="ECO:0000313" key="2">
    <source>
        <dbReference type="Proteomes" id="UP000441586"/>
    </source>
</evidence>
<comment type="caution">
    <text evidence="1">The sequence shown here is derived from an EMBL/GenBank/DDBJ whole genome shotgun (WGS) entry which is preliminary data.</text>
</comment>
<dbReference type="EMBL" id="WSFO01000009">
    <property type="protein sequence ID" value="KAE9628518.1"/>
    <property type="molecule type" value="Genomic_DNA"/>
</dbReference>
<evidence type="ECO:0000313" key="1">
    <source>
        <dbReference type="EMBL" id="KAE9628518.1"/>
    </source>
</evidence>
<organism evidence="1 2">
    <name type="scientific">Parasedimentitalea maritima</name>
    <dbReference type="NCBI Taxonomy" id="2578117"/>
    <lineage>
        <taxon>Bacteria</taxon>
        <taxon>Pseudomonadati</taxon>
        <taxon>Pseudomonadota</taxon>
        <taxon>Alphaproteobacteria</taxon>
        <taxon>Rhodobacterales</taxon>
        <taxon>Paracoccaceae</taxon>
        <taxon>Parasedimentitalea</taxon>
    </lineage>
</organism>
<protein>
    <submittedName>
        <fullName evidence="1">Uncharacterized protein</fullName>
    </submittedName>
</protein>
<proteinExistence type="predicted"/>
<accession>A0A6A4R8R9</accession>